<proteinExistence type="predicted"/>
<dbReference type="RefSeq" id="WP_159453912.1">
    <property type="nucleotide sequence ID" value="NZ_FWFP01000010.1"/>
</dbReference>
<evidence type="ECO:0000313" key="1">
    <source>
        <dbReference type="EMBL" id="SLN65823.1"/>
    </source>
</evidence>
<organism evidence="1 2">
    <name type="scientific">Ruegeria meonggei</name>
    <dbReference type="NCBI Taxonomy" id="1446476"/>
    <lineage>
        <taxon>Bacteria</taxon>
        <taxon>Pseudomonadati</taxon>
        <taxon>Pseudomonadota</taxon>
        <taxon>Alphaproteobacteria</taxon>
        <taxon>Rhodobacterales</taxon>
        <taxon>Roseobacteraceae</taxon>
        <taxon>Ruegeria</taxon>
    </lineage>
</organism>
<accession>A0A1X6ZZN1</accession>
<gene>
    <name evidence="1" type="ORF">RUM8411_03279</name>
</gene>
<reference evidence="2" key="1">
    <citation type="submission" date="2017-03" db="EMBL/GenBank/DDBJ databases">
        <authorList>
            <person name="Rodrigo-Torres L."/>
            <person name="Arahal R.D."/>
            <person name="Lucena T."/>
        </authorList>
    </citation>
    <scope>NUCLEOTIDE SEQUENCE [LARGE SCALE GENOMIC DNA]</scope>
    <source>
        <strain evidence="2">CECT 8411</strain>
    </source>
</reference>
<dbReference type="AlphaFoldDB" id="A0A1X6ZZN1"/>
<protein>
    <submittedName>
        <fullName evidence="1">Uncharacterized protein</fullName>
    </submittedName>
</protein>
<dbReference type="Proteomes" id="UP000193778">
    <property type="component" value="Unassembled WGS sequence"/>
</dbReference>
<dbReference type="EMBL" id="FWFP01000010">
    <property type="protein sequence ID" value="SLN65823.1"/>
    <property type="molecule type" value="Genomic_DNA"/>
</dbReference>
<sequence length="56" mass="6077">MLRLRLDFALTCLIGVILCVAALALAFFASPEAVRSAPPASYNVLLLERLLDRSSD</sequence>
<evidence type="ECO:0000313" key="2">
    <source>
        <dbReference type="Proteomes" id="UP000193778"/>
    </source>
</evidence>
<name>A0A1X6ZZN1_9RHOB</name>
<keyword evidence="2" id="KW-1185">Reference proteome</keyword>